<dbReference type="STRING" id="151549.A0A4C1T380"/>
<protein>
    <recommendedName>
        <fullName evidence="1">Chitin-binding type-4 domain-containing protein</fullName>
    </recommendedName>
</protein>
<sequence length="240" mass="26843">MRYLIAVVYKVRTVVRYCAYRSLLLLPGCQVKMLWLRLLATLSLAVACARAHGRVLQPPGRASAWRSGFPSDPNYDDDGLNCGGFYHQWEVNGGKCGICGDAYDLAEPRSHELGGRYGQGFIVEHYEAGSVFEATIELSAYHRGYWEFRICPDPLDNDQECFDNYLVELENGDTKYYPIGSAKYNLNYRLPAGLECEHCVLQWKYTAGNNWGVCANGTQGLGCGNQEEFRACSDISIGAF</sequence>
<dbReference type="AlphaFoldDB" id="A0A4C1T380"/>
<accession>A0A4C1T380</accession>
<feature type="domain" description="Chitin-binding type-4" evidence="1">
    <location>
        <begin position="52"/>
        <end position="235"/>
    </location>
</feature>
<dbReference type="PANTHER" id="PTHR21113">
    <property type="entry name" value="AGAP001705-PA"/>
    <property type="match status" value="1"/>
</dbReference>
<evidence type="ECO:0000259" key="1">
    <source>
        <dbReference type="Pfam" id="PF03067"/>
    </source>
</evidence>
<dbReference type="OrthoDB" id="64893at2759"/>
<keyword evidence="3" id="KW-1185">Reference proteome</keyword>
<reference evidence="2 3" key="1">
    <citation type="journal article" date="2019" name="Commun. Biol.">
        <title>The bagworm genome reveals a unique fibroin gene that provides high tensile strength.</title>
        <authorList>
            <person name="Kono N."/>
            <person name="Nakamura H."/>
            <person name="Ohtoshi R."/>
            <person name="Tomita M."/>
            <person name="Numata K."/>
            <person name="Arakawa K."/>
        </authorList>
    </citation>
    <scope>NUCLEOTIDE SEQUENCE [LARGE SCALE GENOMIC DNA]</scope>
</reference>
<gene>
    <name evidence="2" type="ORF">EVAR_78324_1</name>
</gene>
<comment type="caution">
    <text evidence="2">The sequence shown here is derived from an EMBL/GenBank/DDBJ whole genome shotgun (WGS) entry which is preliminary data.</text>
</comment>
<dbReference type="Pfam" id="PF03067">
    <property type="entry name" value="LPMO_10"/>
    <property type="match status" value="1"/>
</dbReference>
<evidence type="ECO:0000313" key="3">
    <source>
        <dbReference type="Proteomes" id="UP000299102"/>
    </source>
</evidence>
<name>A0A4C1T380_EUMVA</name>
<dbReference type="Proteomes" id="UP000299102">
    <property type="component" value="Unassembled WGS sequence"/>
</dbReference>
<organism evidence="2 3">
    <name type="scientific">Eumeta variegata</name>
    <name type="common">Bagworm moth</name>
    <name type="synonym">Eumeta japonica</name>
    <dbReference type="NCBI Taxonomy" id="151549"/>
    <lineage>
        <taxon>Eukaryota</taxon>
        <taxon>Metazoa</taxon>
        <taxon>Ecdysozoa</taxon>
        <taxon>Arthropoda</taxon>
        <taxon>Hexapoda</taxon>
        <taxon>Insecta</taxon>
        <taxon>Pterygota</taxon>
        <taxon>Neoptera</taxon>
        <taxon>Endopterygota</taxon>
        <taxon>Lepidoptera</taxon>
        <taxon>Glossata</taxon>
        <taxon>Ditrysia</taxon>
        <taxon>Tineoidea</taxon>
        <taxon>Psychidae</taxon>
        <taxon>Oiketicinae</taxon>
        <taxon>Eumeta</taxon>
    </lineage>
</organism>
<proteinExistence type="predicted"/>
<dbReference type="EMBL" id="BGZK01000033">
    <property type="protein sequence ID" value="GBP08959.1"/>
    <property type="molecule type" value="Genomic_DNA"/>
</dbReference>
<dbReference type="InterPro" id="IPR004302">
    <property type="entry name" value="Cellulose/chitin-bd_N"/>
</dbReference>
<dbReference type="PANTHER" id="PTHR21113:SF4">
    <property type="entry name" value="CHITIN-BINDING TYPE-4 DOMAIN-CONTAINING PROTEIN"/>
    <property type="match status" value="1"/>
</dbReference>
<evidence type="ECO:0000313" key="2">
    <source>
        <dbReference type="EMBL" id="GBP08959.1"/>
    </source>
</evidence>